<dbReference type="Proteomes" id="UP000664904">
    <property type="component" value="Plasmid unnamed5"/>
</dbReference>
<dbReference type="PANTHER" id="PTHR30289">
    <property type="entry name" value="UNCHARACTERIZED PROTEIN YBCL-RELATED"/>
    <property type="match status" value="1"/>
</dbReference>
<dbReference type="InterPro" id="IPR036610">
    <property type="entry name" value="PEBP-like_sf"/>
</dbReference>
<dbReference type="Pfam" id="PF01161">
    <property type="entry name" value="PBP"/>
    <property type="match status" value="1"/>
</dbReference>
<dbReference type="RefSeq" id="WP_208845149.1">
    <property type="nucleotide sequence ID" value="NZ_CP072135.1"/>
</dbReference>
<sequence>MKNVIYTLGFGVCLLSAGSAFADQFSLTSPDIQDGKMMSKTHEFQGFGCTGDNQSPALEWHNAPEGTKSFAVLVHDRDAPTGSGWWHWQVINIPATTLSLPRDAGNINGAKLPKGAMQIESDYGTAAFGGACPPPGHGVHHYTFTVHALSGNLELPATASGALVGYMVNANTIEKASIEALYERK</sequence>
<evidence type="ECO:0000313" key="3">
    <source>
        <dbReference type="Proteomes" id="UP000664904"/>
    </source>
</evidence>
<dbReference type="EMBL" id="CP072135">
    <property type="protein sequence ID" value="QTH73537.1"/>
    <property type="molecule type" value="Genomic_DNA"/>
</dbReference>
<dbReference type="KEGG" id="pxi:J5O05_18790"/>
<dbReference type="CDD" id="cd00865">
    <property type="entry name" value="PEBP_bact_arch"/>
    <property type="match status" value="1"/>
</dbReference>
<keyword evidence="2" id="KW-0614">Plasmid</keyword>
<proteinExistence type="predicted"/>
<geneLocation type="plasmid" evidence="2 3">
    <name>unnamed5</name>
</geneLocation>
<gene>
    <name evidence="2" type="ORF">J5O05_18790</name>
</gene>
<reference evidence="2" key="1">
    <citation type="submission" date="2021-03" db="EMBL/GenBank/DDBJ databases">
        <title>Complete Genome of Pseudoalteromonas xiamenensis STKMTI.2, a new potential marine bacterium producing anti-Vibrio compounds.</title>
        <authorList>
            <person name="Handayani D.P."/>
            <person name="Isnansetyo A."/>
            <person name="Istiqomah I."/>
            <person name="Jumina J."/>
        </authorList>
    </citation>
    <scope>NUCLEOTIDE SEQUENCE</scope>
    <source>
        <strain evidence="2">STKMTI.2</strain>
        <plasmid evidence="2">unnamed5</plasmid>
    </source>
</reference>
<dbReference type="AlphaFoldDB" id="A0A975DLQ2"/>
<dbReference type="InterPro" id="IPR008914">
    <property type="entry name" value="PEBP"/>
</dbReference>
<evidence type="ECO:0000256" key="1">
    <source>
        <dbReference type="SAM" id="SignalP"/>
    </source>
</evidence>
<dbReference type="PANTHER" id="PTHR30289:SF1">
    <property type="entry name" value="PEBP (PHOSPHATIDYLETHANOLAMINE-BINDING PROTEIN) FAMILY PROTEIN"/>
    <property type="match status" value="1"/>
</dbReference>
<keyword evidence="3" id="KW-1185">Reference proteome</keyword>
<dbReference type="InterPro" id="IPR005247">
    <property type="entry name" value="YbhB_YbcL/LppC-like"/>
</dbReference>
<dbReference type="Gene3D" id="3.90.280.10">
    <property type="entry name" value="PEBP-like"/>
    <property type="match status" value="1"/>
</dbReference>
<dbReference type="NCBIfam" id="TIGR00481">
    <property type="entry name" value="YbhB/YbcL family Raf kinase inhibitor-like protein"/>
    <property type="match status" value="1"/>
</dbReference>
<dbReference type="SUPFAM" id="SSF49777">
    <property type="entry name" value="PEBP-like"/>
    <property type="match status" value="1"/>
</dbReference>
<keyword evidence="1" id="KW-0732">Signal</keyword>
<feature type="chain" id="PRO_5037708842" evidence="1">
    <location>
        <begin position="23"/>
        <end position="185"/>
    </location>
</feature>
<accession>A0A975DLQ2</accession>
<organism evidence="2 3">
    <name type="scientific">Pseudoalteromonas xiamenensis</name>
    <dbReference type="NCBI Taxonomy" id="882626"/>
    <lineage>
        <taxon>Bacteria</taxon>
        <taxon>Pseudomonadati</taxon>
        <taxon>Pseudomonadota</taxon>
        <taxon>Gammaproteobacteria</taxon>
        <taxon>Alteromonadales</taxon>
        <taxon>Pseudoalteromonadaceae</taxon>
        <taxon>Pseudoalteromonas</taxon>
    </lineage>
</organism>
<feature type="signal peptide" evidence="1">
    <location>
        <begin position="1"/>
        <end position="22"/>
    </location>
</feature>
<evidence type="ECO:0000313" key="2">
    <source>
        <dbReference type="EMBL" id="QTH73537.1"/>
    </source>
</evidence>
<name>A0A975DLQ2_9GAMM</name>
<protein>
    <submittedName>
        <fullName evidence="2">YbhB/YbcL family Raf kinase inhibitor-like protein</fullName>
    </submittedName>
</protein>